<keyword evidence="12 17" id="KW-0046">Antibiotic resistance</keyword>
<evidence type="ECO:0000256" key="8">
    <source>
        <dbReference type="ARBA" id="ARBA00022960"/>
    </source>
</evidence>
<evidence type="ECO:0000256" key="6">
    <source>
        <dbReference type="ARBA" id="ARBA00022692"/>
    </source>
</evidence>
<feature type="transmembrane region" description="Helical" evidence="17">
    <location>
        <begin position="191"/>
        <end position="212"/>
    </location>
</feature>
<comment type="caution">
    <text evidence="18">The sequence shown here is derived from an EMBL/GenBank/DDBJ whole genome shotgun (WGS) entry which is preliminary data.</text>
</comment>
<organism evidence="18 19">
    <name type="scientific">Metaplanococcus flavidus</name>
    <dbReference type="NCBI Taxonomy" id="569883"/>
    <lineage>
        <taxon>Bacteria</taxon>
        <taxon>Bacillati</taxon>
        <taxon>Bacillota</taxon>
        <taxon>Bacilli</taxon>
        <taxon>Bacillales</taxon>
        <taxon>Caryophanaceae</taxon>
        <taxon>Metaplanococcus</taxon>
    </lineage>
</organism>
<comment type="subcellular location">
    <subcellularLocation>
        <location evidence="1 17">Cell membrane</location>
        <topology evidence="1 17">Multi-pass membrane protein</topology>
    </subcellularLocation>
</comment>
<dbReference type="RefSeq" id="WP_144839250.1">
    <property type="nucleotide sequence ID" value="NZ_JBHTKI010000019.1"/>
</dbReference>
<evidence type="ECO:0000256" key="10">
    <source>
        <dbReference type="ARBA" id="ARBA00022989"/>
    </source>
</evidence>
<dbReference type="Proteomes" id="UP001597109">
    <property type="component" value="Unassembled WGS sequence"/>
</dbReference>
<gene>
    <name evidence="17" type="primary">uppP</name>
    <name evidence="18" type="ORF">ACFQ1X_12350</name>
</gene>
<evidence type="ECO:0000256" key="15">
    <source>
        <dbReference type="ARBA" id="ARBA00032932"/>
    </source>
</evidence>
<evidence type="ECO:0000256" key="5">
    <source>
        <dbReference type="ARBA" id="ARBA00022475"/>
    </source>
</evidence>
<reference evidence="19" key="1">
    <citation type="journal article" date="2019" name="Int. J. Syst. Evol. Microbiol.">
        <title>The Global Catalogue of Microorganisms (GCM) 10K type strain sequencing project: providing services to taxonomists for standard genome sequencing and annotation.</title>
        <authorList>
            <consortium name="The Broad Institute Genomics Platform"/>
            <consortium name="The Broad Institute Genome Sequencing Center for Infectious Disease"/>
            <person name="Wu L."/>
            <person name="Ma J."/>
        </authorList>
    </citation>
    <scope>NUCLEOTIDE SEQUENCE [LARGE SCALE GENOMIC DNA]</scope>
    <source>
        <strain evidence="19">CCUG 56756</strain>
    </source>
</reference>
<evidence type="ECO:0000256" key="4">
    <source>
        <dbReference type="ARBA" id="ARBA00021581"/>
    </source>
</evidence>
<evidence type="ECO:0000313" key="18">
    <source>
        <dbReference type="EMBL" id="MFD1032222.1"/>
    </source>
</evidence>
<feature type="transmembrane region" description="Helical" evidence="17">
    <location>
        <begin position="254"/>
        <end position="275"/>
    </location>
</feature>
<feature type="transmembrane region" description="Helical" evidence="17">
    <location>
        <begin position="91"/>
        <end position="112"/>
    </location>
</feature>
<evidence type="ECO:0000256" key="16">
    <source>
        <dbReference type="ARBA" id="ARBA00047594"/>
    </source>
</evidence>
<feature type="transmembrane region" description="Helical" evidence="17">
    <location>
        <begin position="224"/>
        <end position="242"/>
    </location>
</feature>
<keyword evidence="13 17" id="KW-0961">Cell wall biogenesis/degradation</keyword>
<keyword evidence="5 17" id="KW-1003">Cell membrane</keyword>
<keyword evidence="10 17" id="KW-1133">Transmembrane helix</keyword>
<evidence type="ECO:0000256" key="13">
    <source>
        <dbReference type="ARBA" id="ARBA00023316"/>
    </source>
</evidence>
<evidence type="ECO:0000256" key="11">
    <source>
        <dbReference type="ARBA" id="ARBA00023136"/>
    </source>
</evidence>
<feature type="transmembrane region" description="Helical" evidence="17">
    <location>
        <begin position="118"/>
        <end position="139"/>
    </location>
</feature>
<evidence type="ECO:0000256" key="1">
    <source>
        <dbReference type="ARBA" id="ARBA00004651"/>
    </source>
</evidence>
<keyword evidence="9 17" id="KW-0573">Peptidoglycan synthesis</keyword>
<proteinExistence type="inferred from homology"/>
<dbReference type="PANTHER" id="PTHR30622:SF2">
    <property type="entry name" value="UNDECAPRENYL-DIPHOSPHATASE"/>
    <property type="match status" value="1"/>
</dbReference>
<comment type="catalytic activity">
    <reaction evidence="16 17">
        <text>di-trans,octa-cis-undecaprenyl diphosphate + H2O = di-trans,octa-cis-undecaprenyl phosphate + phosphate + H(+)</text>
        <dbReference type="Rhea" id="RHEA:28094"/>
        <dbReference type="ChEBI" id="CHEBI:15377"/>
        <dbReference type="ChEBI" id="CHEBI:15378"/>
        <dbReference type="ChEBI" id="CHEBI:43474"/>
        <dbReference type="ChEBI" id="CHEBI:58405"/>
        <dbReference type="ChEBI" id="CHEBI:60392"/>
        <dbReference type="EC" id="3.6.1.27"/>
    </reaction>
</comment>
<keyword evidence="6 17" id="KW-0812">Transmembrane</keyword>
<evidence type="ECO:0000256" key="3">
    <source>
        <dbReference type="ARBA" id="ARBA00012374"/>
    </source>
</evidence>
<protein>
    <recommendedName>
        <fullName evidence="4 17">Undecaprenyl-diphosphatase</fullName>
        <ecNumber evidence="3 17">3.6.1.27</ecNumber>
    </recommendedName>
    <alternativeName>
        <fullName evidence="15 17">Bacitracin resistance protein</fullName>
    </alternativeName>
    <alternativeName>
        <fullName evidence="14 17">Undecaprenyl pyrophosphate phosphatase</fullName>
    </alternativeName>
</protein>
<evidence type="ECO:0000256" key="9">
    <source>
        <dbReference type="ARBA" id="ARBA00022984"/>
    </source>
</evidence>
<evidence type="ECO:0000256" key="12">
    <source>
        <dbReference type="ARBA" id="ARBA00023251"/>
    </source>
</evidence>
<accession>A0ABW3LGE9</accession>
<keyword evidence="7 17" id="KW-0378">Hydrolase</keyword>
<dbReference type="PANTHER" id="PTHR30622">
    <property type="entry name" value="UNDECAPRENYL-DIPHOSPHATASE"/>
    <property type="match status" value="1"/>
</dbReference>
<feature type="transmembrane region" description="Helical" evidence="17">
    <location>
        <begin position="44"/>
        <end position="65"/>
    </location>
</feature>
<evidence type="ECO:0000256" key="17">
    <source>
        <dbReference type="HAMAP-Rule" id="MF_01006"/>
    </source>
</evidence>
<comment type="similarity">
    <text evidence="2 17">Belongs to the UppP family.</text>
</comment>
<comment type="miscellaneous">
    <text evidence="17">Bacitracin is thought to be involved in the inhibition of peptidoglycan synthesis by sequestering undecaprenyl diphosphate, thereby reducing the pool of lipid carrier available.</text>
</comment>
<sequence length="276" mass="30319">MEQLWLTIKFLLLGLFQGLTEPIPISSSGHLLIAQYFLDVEIEGSVSTFALLVNTASLIAVLIIYRHDIQRLIVNGLRFFKVKDEETTRDFMFIVYLVVATIPAAIIGLLFQDTIDDYLSTVVTVGITLVITGVALWLIRDIHGKRKDGGMTMKDAIIIGVSQSVALIPGISRSGATIVAAMARGINQETALRFSFLLFIPISLGGAVLSISDILNDDNLSTLAVPYIMAFAGSLVASYFSLKWFMNIMAKGQLKYFAIYCFVVGPLVVLAWFLLN</sequence>
<dbReference type="EC" id="3.6.1.27" evidence="3 17"/>
<dbReference type="HAMAP" id="MF_01006">
    <property type="entry name" value="Undec_diphosphatase"/>
    <property type="match status" value="1"/>
</dbReference>
<dbReference type="InterPro" id="IPR003824">
    <property type="entry name" value="UppP"/>
</dbReference>
<evidence type="ECO:0000256" key="7">
    <source>
        <dbReference type="ARBA" id="ARBA00022801"/>
    </source>
</evidence>
<keyword evidence="8 17" id="KW-0133">Cell shape</keyword>
<dbReference type="EMBL" id="JBHTKI010000019">
    <property type="protein sequence ID" value="MFD1032222.1"/>
    <property type="molecule type" value="Genomic_DNA"/>
</dbReference>
<keyword evidence="19" id="KW-1185">Reference proteome</keyword>
<evidence type="ECO:0000256" key="14">
    <source>
        <dbReference type="ARBA" id="ARBA00032707"/>
    </source>
</evidence>
<name>A0ABW3LGE9_9BACL</name>
<keyword evidence="11 17" id="KW-0472">Membrane</keyword>
<dbReference type="Pfam" id="PF02673">
    <property type="entry name" value="BacA"/>
    <property type="match status" value="1"/>
</dbReference>
<comment type="function">
    <text evidence="17">Catalyzes the dephosphorylation of undecaprenyl diphosphate (UPP). Confers resistance to bacitracin.</text>
</comment>
<evidence type="ECO:0000256" key="2">
    <source>
        <dbReference type="ARBA" id="ARBA00010621"/>
    </source>
</evidence>
<evidence type="ECO:0000313" key="19">
    <source>
        <dbReference type="Proteomes" id="UP001597109"/>
    </source>
</evidence>